<evidence type="ECO:0000313" key="3">
    <source>
        <dbReference type="Proteomes" id="UP000245762"/>
    </source>
</evidence>
<keyword evidence="1" id="KW-0732">Signal</keyword>
<name>A0A316LBA8_9FLAO</name>
<protein>
    <recommendedName>
        <fullName evidence="4">DUF2911 domain-containing protein</fullName>
    </recommendedName>
</protein>
<proteinExistence type="predicted"/>
<dbReference type="InterPro" id="IPR011990">
    <property type="entry name" value="TPR-like_helical_dom_sf"/>
</dbReference>
<evidence type="ECO:0000313" key="2">
    <source>
        <dbReference type="EMBL" id="PWL37370.1"/>
    </source>
</evidence>
<accession>A0A316LBA8</accession>
<feature type="signal peptide" evidence="1">
    <location>
        <begin position="1"/>
        <end position="19"/>
    </location>
</feature>
<comment type="caution">
    <text evidence="2">The sequence shown here is derived from an EMBL/GenBank/DDBJ whole genome shotgun (WGS) entry which is preliminary data.</text>
</comment>
<feature type="chain" id="PRO_5016240363" description="DUF2911 domain-containing protein" evidence="1">
    <location>
        <begin position="20"/>
        <end position="363"/>
    </location>
</feature>
<evidence type="ECO:0008006" key="4">
    <source>
        <dbReference type="Google" id="ProtNLM"/>
    </source>
</evidence>
<keyword evidence="3" id="KW-1185">Reference proteome</keyword>
<dbReference type="EMBL" id="QGEG01000006">
    <property type="protein sequence ID" value="PWL37370.1"/>
    <property type="molecule type" value="Genomic_DNA"/>
</dbReference>
<dbReference type="Pfam" id="PF11138">
    <property type="entry name" value="DUF2911"/>
    <property type="match status" value="1"/>
</dbReference>
<dbReference type="Proteomes" id="UP000245762">
    <property type="component" value="Unassembled WGS sequence"/>
</dbReference>
<dbReference type="OrthoDB" id="1400571at2"/>
<evidence type="ECO:0000256" key="1">
    <source>
        <dbReference type="SAM" id="SignalP"/>
    </source>
</evidence>
<gene>
    <name evidence="2" type="ORF">DKG77_16510</name>
</gene>
<dbReference type="Gene3D" id="1.25.40.10">
    <property type="entry name" value="Tetratricopeptide repeat domain"/>
    <property type="match status" value="1"/>
</dbReference>
<reference evidence="2 3" key="1">
    <citation type="submission" date="2018-05" db="EMBL/GenBank/DDBJ databases">
        <title>Complete genome sequence of Flagellimonas aquimarina ECD12 isolated from seaweed Ecklonia cava.</title>
        <authorList>
            <person name="Choi S."/>
            <person name="Seong C."/>
        </authorList>
    </citation>
    <scope>NUCLEOTIDE SEQUENCE [LARGE SCALE GENOMIC DNA]</scope>
    <source>
        <strain evidence="2 3">ECD12</strain>
    </source>
</reference>
<dbReference type="SUPFAM" id="SSF48452">
    <property type="entry name" value="TPR-like"/>
    <property type="match status" value="1"/>
</dbReference>
<dbReference type="RefSeq" id="WP_109665659.1">
    <property type="nucleotide sequence ID" value="NZ_QGEG01000006.1"/>
</dbReference>
<dbReference type="InterPro" id="IPR021314">
    <property type="entry name" value="DUF2911"/>
</dbReference>
<sequence>MRTPVFILLIAFMSQNLTAQFHTLNMPQGSPRVQETQRLGITEITLDYGSPALRNRDVWNDVVPQGGDPIAWRAGANMATTIEFSTDVRIEGEPLKAGKYGFHIIPENDTYTLLFAHNFDQWGSYYLDTEKDITLKVTVNPEPCAISERLDFEFLNRTENSLVIGLEWGEKRIPFKIEVDLNKTVVESLRSELRGINTYHWQAWNDAARWCLDHNTNIEQAYEWVNRSINGGYNGFAAHRDIRNLVTKINLIAKLGKTGDLQPTIDEAQSLVIQDWEANYLTQTLLRDGFYEQGLKLTNQNLKTFPKAWFLHLNKGLGHYFLGDKKKALSGANKALTLAPVPRKSRIKEIISEINAGNYQFPQ</sequence>
<organism evidence="2 3">
    <name type="scientific">Flagellimonas aquimarina</name>
    <dbReference type="NCBI Taxonomy" id="2201895"/>
    <lineage>
        <taxon>Bacteria</taxon>
        <taxon>Pseudomonadati</taxon>
        <taxon>Bacteroidota</taxon>
        <taxon>Flavobacteriia</taxon>
        <taxon>Flavobacteriales</taxon>
        <taxon>Flavobacteriaceae</taxon>
        <taxon>Flagellimonas</taxon>
    </lineage>
</organism>
<dbReference type="AlphaFoldDB" id="A0A316LBA8"/>